<feature type="chain" id="PRO_5012938902" description="NHL repeat containing protein" evidence="1">
    <location>
        <begin position="22"/>
        <end position="335"/>
    </location>
</feature>
<accession>A0A1Z8BFL5</accession>
<name>A0A1Z8BFL5_9FLAO</name>
<proteinExistence type="predicted"/>
<keyword evidence="1" id="KW-0732">Signal</keyword>
<sequence length="335" mass="34757">MKTKILSIGIAFCAIAFTSCDSDDDNNNAPDNTRAELYATSVSNGDVTVYDFANNAEVTTLTTASTSNEGIQYDASSDELFVASRSSLRLNSYVNVESFLTGGISAVVGVNGSVDFNSPRALALNGNSIVVADNGTNTFYVYTRTANGLTLRNQFDVNFAVWGVEFVGDDLYAVVDQTGDLAIFNDFLSNTTSGTLAASKTITIEGIVRTHGIAYDATDDILIMTDIGAASGAGSDTDGGFHVINNVRSNIANVADGGTLAIAGIQTRVAGAATLLGNPVDVTYDTATNTVIIAEIANGGGRILGYNNFESGGNLTPSINNTLAGASSVDFYLGN</sequence>
<dbReference type="SUPFAM" id="SSF63825">
    <property type="entry name" value="YWTD domain"/>
    <property type="match status" value="1"/>
</dbReference>
<evidence type="ECO:0000313" key="3">
    <source>
        <dbReference type="Proteomes" id="UP000196102"/>
    </source>
</evidence>
<organism evidence="2 3">
    <name type="scientific">Nonlabens dokdonensis</name>
    <dbReference type="NCBI Taxonomy" id="328515"/>
    <lineage>
        <taxon>Bacteria</taxon>
        <taxon>Pseudomonadati</taxon>
        <taxon>Bacteroidota</taxon>
        <taxon>Flavobacteriia</taxon>
        <taxon>Flavobacteriales</taxon>
        <taxon>Flavobacteriaceae</taxon>
        <taxon>Nonlabens</taxon>
    </lineage>
</organism>
<dbReference type="EMBL" id="MAAX01000020">
    <property type="protein sequence ID" value="OUS21360.1"/>
    <property type="molecule type" value="Genomic_DNA"/>
</dbReference>
<evidence type="ECO:0008006" key="4">
    <source>
        <dbReference type="Google" id="ProtNLM"/>
    </source>
</evidence>
<dbReference type="AlphaFoldDB" id="A0A1Z8BFL5"/>
<reference evidence="3" key="1">
    <citation type="journal article" date="2017" name="Proc. Natl. Acad. Sci. U.S.A.">
        <title>Simulation of Deepwater Horizon oil plume reveals substrate specialization within a complex community of hydrocarbon-degraders.</title>
        <authorList>
            <person name="Hu P."/>
            <person name="Dubinsky E.A."/>
            <person name="Probst A.J."/>
            <person name="Wang J."/>
            <person name="Sieber C.M.K."/>
            <person name="Tom L.M."/>
            <person name="Gardinali P."/>
            <person name="Banfield J.F."/>
            <person name="Atlas R.M."/>
            <person name="Andersen G.L."/>
        </authorList>
    </citation>
    <scope>NUCLEOTIDE SEQUENCE [LARGE SCALE GENOMIC DNA]</scope>
</reference>
<dbReference type="PROSITE" id="PS51257">
    <property type="entry name" value="PROKAR_LIPOPROTEIN"/>
    <property type="match status" value="1"/>
</dbReference>
<gene>
    <name evidence="2" type="ORF">A9Q93_01155</name>
</gene>
<evidence type="ECO:0000256" key="1">
    <source>
        <dbReference type="SAM" id="SignalP"/>
    </source>
</evidence>
<dbReference type="Proteomes" id="UP000196102">
    <property type="component" value="Unassembled WGS sequence"/>
</dbReference>
<feature type="signal peptide" evidence="1">
    <location>
        <begin position="1"/>
        <end position="21"/>
    </location>
</feature>
<protein>
    <recommendedName>
        <fullName evidence="4">NHL repeat containing protein</fullName>
    </recommendedName>
</protein>
<dbReference type="RefSeq" id="WP_303685544.1">
    <property type="nucleotide sequence ID" value="NZ_CAJXYO010000071.1"/>
</dbReference>
<comment type="caution">
    <text evidence="2">The sequence shown here is derived from an EMBL/GenBank/DDBJ whole genome shotgun (WGS) entry which is preliminary data.</text>
</comment>
<evidence type="ECO:0000313" key="2">
    <source>
        <dbReference type="EMBL" id="OUS21360.1"/>
    </source>
</evidence>